<dbReference type="InterPro" id="IPR029068">
    <property type="entry name" value="Glyas_Bleomycin-R_OHBP_Dase"/>
</dbReference>
<protein>
    <submittedName>
        <fullName evidence="2">VOC family protein</fullName>
    </submittedName>
</protein>
<dbReference type="InterPro" id="IPR037523">
    <property type="entry name" value="VOC_core"/>
</dbReference>
<accession>A0ABS0WRV8</accession>
<reference evidence="2 3" key="1">
    <citation type="submission" date="2020-12" db="EMBL/GenBank/DDBJ databases">
        <title>Aureibaculum luteum sp. nov. and Aureibaculum flavum sp. nov., novel members of the family Flavobacteriaceae isolated from Antarctic intertidal sediments.</title>
        <authorList>
            <person name="He X."/>
            <person name="Zhang X."/>
        </authorList>
    </citation>
    <scope>NUCLEOTIDE SEQUENCE [LARGE SCALE GENOMIC DNA]</scope>
    <source>
        <strain evidence="2 3">A20</strain>
    </source>
</reference>
<dbReference type="Gene3D" id="3.10.180.10">
    <property type="entry name" value="2,3-Dihydroxybiphenyl 1,2-Dioxygenase, domain 1"/>
    <property type="match status" value="1"/>
</dbReference>
<proteinExistence type="predicted"/>
<evidence type="ECO:0000259" key="1">
    <source>
        <dbReference type="PROSITE" id="PS51819"/>
    </source>
</evidence>
<dbReference type="PROSITE" id="PS51819">
    <property type="entry name" value="VOC"/>
    <property type="match status" value="1"/>
</dbReference>
<evidence type="ECO:0000313" key="2">
    <source>
        <dbReference type="EMBL" id="MBJ2174722.1"/>
    </source>
</evidence>
<comment type="caution">
    <text evidence="2">The sequence shown here is derived from an EMBL/GenBank/DDBJ whole genome shotgun (WGS) entry which is preliminary data.</text>
</comment>
<dbReference type="SUPFAM" id="SSF54593">
    <property type="entry name" value="Glyoxalase/Bleomycin resistance protein/Dihydroxybiphenyl dioxygenase"/>
    <property type="match status" value="1"/>
</dbReference>
<organism evidence="2 3">
    <name type="scientific">Aureibaculum flavum</name>
    <dbReference type="NCBI Taxonomy" id="2795986"/>
    <lineage>
        <taxon>Bacteria</taxon>
        <taxon>Pseudomonadati</taxon>
        <taxon>Bacteroidota</taxon>
        <taxon>Flavobacteriia</taxon>
        <taxon>Flavobacteriales</taxon>
        <taxon>Flavobacteriaceae</taxon>
        <taxon>Aureibaculum</taxon>
    </lineage>
</organism>
<feature type="domain" description="VOC" evidence="1">
    <location>
        <begin position="2"/>
        <end position="114"/>
    </location>
</feature>
<gene>
    <name evidence="2" type="ORF">JBL43_10775</name>
</gene>
<dbReference type="RefSeq" id="WP_198841441.1">
    <property type="nucleotide sequence ID" value="NZ_JAEHFJ010000004.1"/>
</dbReference>
<sequence>MQIKELTIYSSNIKAQADFYTRVLGVTCIISTDQKVSFQLGTSILTIAYKPKATPYHFAINIPANKEVEVLAWLKTKVAIEKEGSNEIIDFTAWNAKAIYFYDQDHNIVELIARKNLNNSTPQPFDASQFLEISEIGMPTTTIEKIYTQLHKLTNIKIYDGSFDRFCAIGDEHGLFICINPKVKDWFPTQDKAFASAFEIMVVEQGKEYCMKYENEALNLLR</sequence>
<evidence type="ECO:0000313" key="3">
    <source>
        <dbReference type="Proteomes" id="UP000623301"/>
    </source>
</evidence>
<keyword evidence="3" id="KW-1185">Reference proteome</keyword>
<dbReference type="EMBL" id="JAEHFJ010000004">
    <property type="protein sequence ID" value="MBJ2174722.1"/>
    <property type="molecule type" value="Genomic_DNA"/>
</dbReference>
<dbReference type="Proteomes" id="UP000623301">
    <property type="component" value="Unassembled WGS sequence"/>
</dbReference>
<name>A0ABS0WRV8_9FLAO</name>